<name>A0A7C2BL31_9CREN</name>
<feature type="transmembrane region" description="Helical" evidence="1">
    <location>
        <begin position="88"/>
        <end position="108"/>
    </location>
</feature>
<reference evidence="2" key="1">
    <citation type="journal article" date="2020" name="mSystems">
        <title>Genome- and Community-Level Interaction Insights into Carbon Utilization and Element Cycling Functions of Hydrothermarchaeota in Hydrothermal Sediment.</title>
        <authorList>
            <person name="Zhou Z."/>
            <person name="Liu Y."/>
            <person name="Xu W."/>
            <person name="Pan J."/>
            <person name="Luo Z.H."/>
            <person name="Li M."/>
        </authorList>
    </citation>
    <scope>NUCLEOTIDE SEQUENCE [LARGE SCALE GENOMIC DNA]</scope>
    <source>
        <strain evidence="2">SpSt-23</strain>
    </source>
</reference>
<evidence type="ECO:0000313" key="2">
    <source>
        <dbReference type="EMBL" id="HEF87256.1"/>
    </source>
</evidence>
<protein>
    <submittedName>
        <fullName evidence="2">Uncharacterized protein</fullName>
    </submittedName>
</protein>
<evidence type="ECO:0000256" key="1">
    <source>
        <dbReference type="SAM" id="Phobius"/>
    </source>
</evidence>
<dbReference type="Gene3D" id="1.20.120.1780">
    <property type="entry name" value="UbiA prenyltransferase"/>
    <property type="match status" value="1"/>
</dbReference>
<organism evidence="2">
    <name type="scientific">Thermosphaera aggregans</name>
    <dbReference type="NCBI Taxonomy" id="54254"/>
    <lineage>
        <taxon>Archaea</taxon>
        <taxon>Thermoproteota</taxon>
        <taxon>Thermoprotei</taxon>
        <taxon>Desulfurococcales</taxon>
        <taxon>Desulfurococcaceae</taxon>
        <taxon>Thermosphaera</taxon>
    </lineage>
</organism>
<keyword evidence="1" id="KW-0472">Membrane</keyword>
<comment type="caution">
    <text evidence="2">The sequence shown here is derived from an EMBL/GenBank/DDBJ whole genome shotgun (WGS) entry which is preliminary data.</text>
</comment>
<keyword evidence="1" id="KW-1133">Transmembrane helix</keyword>
<feature type="transmembrane region" description="Helical" evidence="1">
    <location>
        <begin position="21"/>
        <end position="39"/>
    </location>
</feature>
<feature type="transmembrane region" description="Helical" evidence="1">
    <location>
        <begin position="45"/>
        <end position="67"/>
    </location>
</feature>
<dbReference type="AlphaFoldDB" id="A0A7C2BL31"/>
<keyword evidence="1" id="KW-0812">Transmembrane</keyword>
<gene>
    <name evidence="2" type="ORF">ENP55_02985</name>
</gene>
<sequence>MESDRRKRVRSVAIAYGPETAAMLGSIFTILGLILGPLLFLNNDARYICLFSQTFMLILIPEVGLAYSIIQLLRQPTPRNTSRFLKRCNLLTVIILLILAYEFVQSIIKG</sequence>
<proteinExistence type="predicted"/>
<dbReference type="EMBL" id="DSJT01000014">
    <property type="protein sequence ID" value="HEF87256.1"/>
    <property type="molecule type" value="Genomic_DNA"/>
</dbReference>
<accession>A0A7C2BL31</accession>